<protein>
    <submittedName>
        <fullName evidence="2">Uncharacterized protein</fullName>
    </submittedName>
</protein>
<keyword evidence="3" id="KW-1185">Reference proteome</keyword>
<reference evidence="2 3" key="1">
    <citation type="submission" date="2020-10" db="EMBL/GenBank/DDBJ databases">
        <title>The Coptis chinensis genome and diversification of protoberbering-type alkaloids.</title>
        <authorList>
            <person name="Wang B."/>
            <person name="Shu S."/>
            <person name="Song C."/>
            <person name="Liu Y."/>
        </authorList>
    </citation>
    <scope>NUCLEOTIDE SEQUENCE [LARGE SCALE GENOMIC DNA]</scope>
    <source>
        <strain evidence="2">HL-2020</strain>
        <tissue evidence="2">Leaf</tissue>
    </source>
</reference>
<comment type="caution">
    <text evidence="2">The sequence shown here is derived from an EMBL/GenBank/DDBJ whole genome shotgun (WGS) entry which is preliminary data.</text>
</comment>
<gene>
    <name evidence="2" type="ORF">IFM89_022684</name>
</gene>
<feature type="compositionally biased region" description="Basic and acidic residues" evidence="1">
    <location>
        <begin position="62"/>
        <end position="71"/>
    </location>
</feature>
<name>A0A835H4N1_9MAGN</name>
<accession>A0A835H4N1</accession>
<dbReference type="AlphaFoldDB" id="A0A835H4N1"/>
<dbReference type="Proteomes" id="UP000631114">
    <property type="component" value="Unassembled WGS sequence"/>
</dbReference>
<organism evidence="2 3">
    <name type="scientific">Coptis chinensis</name>
    <dbReference type="NCBI Taxonomy" id="261450"/>
    <lineage>
        <taxon>Eukaryota</taxon>
        <taxon>Viridiplantae</taxon>
        <taxon>Streptophyta</taxon>
        <taxon>Embryophyta</taxon>
        <taxon>Tracheophyta</taxon>
        <taxon>Spermatophyta</taxon>
        <taxon>Magnoliopsida</taxon>
        <taxon>Ranunculales</taxon>
        <taxon>Ranunculaceae</taxon>
        <taxon>Coptidoideae</taxon>
        <taxon>Coptis</taxon>
    </lineage>
</organism>
<sequence>MGLLHQRRELACEMADNELIPAVRDVIERLEKKHTRYKVKPEDVVQPPPLERHSGRPKKQRIRGDDEEKATRKYQSSKKSRKADKANEAEDNEPKVGNTENNEDERAEEVVAKGGHDSPTRTRGGDNNVNVQLVIDVPEAEVQNLQNDVPRARRGGRAGRVGGRKGAGQHVNLQPLIDVPEAEPEAENLQVPEARRGGRTGRAEAANVRRYGTRIGTGRGGGRGLGCGWVKIHNHPRHQDNLHLALC</sequence>
<feature type="compositionally biased region" description="Basic and acidic residues" evidence="1">
    <location>
        <begin position="108"/>
        <end position="124"/>
    </location>
</feature>
<feature type="region of interest" description="Disordered" evidence="1">
    <location>
        <begin position="32"/>
        <end position="128"/>
    </location>
</feature>
<evidence type="ECO:0000313" key="3">
    <source>
        <dbReference type="Proteomes" id="UP000631114"/>
    </source>
</evidence>
<evidence type="ECO:0000256" key="1">
    <source>
        <dbReference type="SAM" id="MobiDB-lite"/>
    </source>
</evidence>
<feature type="compositionally biased region" description="Basic and acidic residues" evidence="1">
    <location>
        <begin position="83"/>
        <end position="94"/>
    </location>
</feature>
<proteinExistence type="predicted"/>
<dbReference type="EMBL" id="JADFTS010000008">
    <property type="protein sequence ID" value="KAF9593405.1"/>
    <property type="molecule type" value="Genomic_DNA"/>
</dbReference>
<evidence type="ECO:0000313" key="2">
    <source>
        <dbReference type="EMBL" id="KAF9593405.1"/>
    </source>
</evidence>
<feature type="region of interest" description="Disordered" evidence="1">
    <location>
        <begin position="180"/>
        <end position="204"/>
    </location>
</feature>